<sequence>MTPSKNGSSAEDFHLDIFGQQQRINKLYTQITYCFPTGNEDRVEIIIETLKSGAERLFEAIPWIAGTVIEEEGTFKIKPFERTEPLIVKDLRSDTQVPSWGSFENARFPFSMLDEKDIAPSTTLSDDTVSDFPVFLIQANLVVGGLLLTFNGQHGSMDMAGLGEVIRLYSKVCRNESFTAEELEVSNMDRKGIIPLLDDDEYKASNGQIQPPQPATTDDKPSSSKSVSDSLIWSYISFSASSLKAMKSDATSNLPENTSFVSTDDVLSAFIWQRMTTSRLFRLETSNLQLNLTSQSQSSTTSLSRNVDVRTHFNLPPSYPGLLVTSTTHTLPVENLIYQSLSNLSSTLRVSLNPDLIRHQVRIQVSIALNKPPPSFASSSNPALDVRLSSWAKERCYEHDFGPGLGKPTVVRRPRFERGAREGLVYFLPKTRDGEIVVGVCLREDDMERLRSDGEIRRWGRWIG</sequence>
<protein>
    <submittedName>
        <fullName evidence="4">Trichothecene 3-O-acetyltransferase</fullName>
    </submittedName>
</protein>
<evidence type="ECO:0000256" key="2">
    <source>
        <dbReference type="SAM" id="MobiDB-lite"/>
    </source>
</evidence>
<dbReference type="PANTHER" id="PTHR31896:SF64">
    <property type="entry name" value="TRICHOTHECENE 3-O-ACETYLTRANSFERASE"/>
    <property type="match status" value="1"/>
</dbReference>
<dbReference type="PANTHER" id="PTHR31896">
    <property type="entry name" value="FAMILY REGULATORY PROTEIN, PUTATIVE (AFU_ORTHOLOGUE AFUA_3G14730)-RELATED"/>
    <property type="match status" value="1"/>
</dbReference>
<gene>
    <name evidence="4" type="ORF">K402DRAFT_378889</name>
</gene>
<evidence type="ECO:0000259" key="3">
    <source>
        <dbReference type="Pfam" id="PF22664"/>
    </source>
</evidence>
<dbReference type="InterPro" id="IPR051283">
    <property type="entry name" value="Sec_Metabolite_Acyltrans"/>
</dbReference>
<accession>A0A6G1GXX1</accession>
<dbReference type="EMBL" id="ML977161">
    <property type="protein sequence ID" value="KAF1985599.1"/>
    <property type="molecule type" value="Genomic_DNA"/>
</dbReference>
<dbReference type="Pfam" id="PF22664">
    <property type="entry name" value="TRI-like_N"/>
    <property type="match status" value="1"/>
</dbReference>
<keyword evidence="1 4" id="KW-0808">Transferase</keyword>
<dbReference type="Gene3D" id="3.30.559.10">
    <property type="entry name" value="Chloramphenicol acetyltransferase-like domain"/>
    <property type="match status" value="2"/>
</dbReference>
<dbReference type="InterPro" id="IPR023213">
    <property type="entry name" value="CAT-like_dom_sf"/>
</dbReference>
<evidence type="ECO:0000313" key="5">
    <source>
        <dbReference type="Proteomes" id="UP000800041"/>
    </source>
</evidence>
<reference evidence="4" key="1">
    <citation type="journal article" date="2020" name="Stud. Mycol.">
        <title>101 Dothideomycetes genomes: a test case for predicting lifestyles and emergence of pathogens.</title>
        <authorList>
            <person name="Haridas S."/>
            <person name="Albert R."/>
            <person name="Binder M."/>
            <person name="Bloem J."/>
            <person name="Labutti K."/>
            <person name="Salamov A."/>
            <person name="Andreopoulos B."/>
            <person name="Baker S."/>
            <person name="Barry K."/>
            <person name="Bills G."/>
            <person name="Bluhm B."/>
            <person name="Cannon C."/>
            <person name="Castanera R."/>
            <person name="Culley D."/>
            <person name="Daum C."/>
            <person name="Ezra D."/>
            <person name="Gonzalez J."/>
            <person name="Henrissat B."/>
            <person name="Kuo A."/>
            <person name="Liang C."/>
            <person name="Lipzen A."/>
            <person name="Lutzoni F."/>
            <person name="Magnuson J."/>
            <person name="Mondo S."/>
            <person name="Nolan M."/>
            <person name="Ohm R."/>
            <person name="Pangilinan J."/>
            <person name="Park H.-J."/>
            <person name="Ramirez L."/>
            <person name="Alfaro M."/>
            <person name="Sun H."/>
            <person name="Tritt A."/>
            <person name="Yoshinaga Y."/>
            <person name="Zwiers L.-H."/>
            <person name="Turgeon B."/>
            <person name="Goodwin S."/>
            <person name="Spatafora J."/>
            <person name="Crous P."/>
            <person name="Grigoriev I."/>
        </authorList>
    </citation>
    <scope>NUCLEOTIDE SEQUENCE</scope>
    <source>
        <strain evidence="4">CBS 113979</strain>
    </source>
</reference>
<evidence type="ECO:0000256" key="1">
    <source>
        <dbReference type="ARBA" id="ARBA00022679"/>
    </source>
</evidence>
<organism evidence="4 5">
    <name type="scientific">Aulographum hederae CBS 113979</name>
    <dbReference type="NCBI Taxonomy" id="1176131"/>
    <lineage>
        <taxon>Eukaryota</taxon>
        <taxon>Fungi</taxon>
        <taxon>Dikarya</taxon>
        <taxon>Ascomycota</taxon>
        <taxon>Pezizomycotina</taxon>
        <taxon>Dothideomycetes</taxon>
        <taxon>Pleosporomycetidae</taxon>
        <taxon>Aulographales</taxon>
        <taxon>Aulographaceae</taxon>
    </lineage>
</organism>
<evidence type="ECO:0000313" key="4">
    <source>
        <dbReference type="EMBL" id="KAF1985599.1"/>
    </source>
</evidence>
<keyword evidence="5" id="KW-1185">Reference proteome</keyword>
<dbReference type="InterPro" id="IPR054710">
    <property type="entry name" value="Tri101-like_N"/>
</dbReference>
<feature type="region of interest" description="Disordered" evidence="2">
    <location>
        <begin position="203"/>
        <end position="226"/>
    </location>
</feature>
<dbReference type="OrthoDB" id="1862401at2759"/>
<dbReference type="AlphaFoldDB" id="A0A6G1GXX1"/>
<feature type="domain" description="Trichothecene 3-O-acetyltransferase-like N-terminal" evidence="3">
    <location>
        <begin position="27"/>
        <end position="173"/>
    </location>
</feature>
<name>A0A6G1GXX1_9PEZI</name>
<proteinExistence type="predicted"/>
<dbReference type="Proteomes" id="UP000800041">
    <property type="component" value="Unassembled WGS sequence"/>
</dbReference>
<dbReference type="GO" id="GO:0016740">
    <property type="term" value="F:transferase activity"/>
    <property type="evidence" value="ECO:0007669"/>
    <property type="project" value="UniProtKB-KW"/>
</dbReference>